<evidence type="ECO:0000256" key="11">
    <source>
        <dbReference type="ARBA" id="ARBA00032333"/>
    </source>
</evidence>
<evidence type="ECO:0000256" key="6">
    <source>
        <dbReference type="ARBA" id="ARBA00022692"/>
    </source>
</evidence>
<dbReference type="GO" id="GO:0004378">
    <property type="term" value="F:GDP-Man:Man(1)GlcNAc(2)-PP-Dol alpha-1,3-mannosyltransferase activity"/>
    <property type="evidence" value="ECO:0007669"/>
    <property type="project" value="UniProtKB-EC"/>
</dbReference>
<dbReference type="Pfam" id="PF00534">
    <property type="entry name" value="Glycos_transf_1"/>
    <property type="match status" value="1"/>
</dbReference>
<keyword evidence="8" id="KW-1133">Transmembrane helix</keyword>
<dbReference type="Proteomes" id="UP000694228">
    <property type="component" value="Chromosome"/>
</dbReference>
<comment type="catalytic activity">
    <reaction evidence="13">
        <text>a beta-D-Man-(1-&gt;4)-beta-D-GlcNAc-(1-&gt;4)-alpha-D-GlcNAc-diphospho-di-trans,poly-cis-dolichol + GDP-alpha-D-mannose = an alpha-D-Man-(1-&gt;3)-beta-D-Man-(1-&gt;4)-beta-D-GlcNAc-(1-&gt;4)-alpha-D-GlcNAc-diphospho-di-trans,poly-cis-dolichol + GDP + H(+)</text>
        <dbReference type="Rhea" id="RHEA:29515"/>
        <dbReference type="Rhea" id="RHEA-COMP:19511"/>
        <dbReference type="Rhea" id="RHEA-COMP:19513"/>
        <dbReference type="ChEBI" id="CHEBI:15378"/>
        <dbReference type="ChEBI" id="CHEBI:57527"/>
        <dbReference type="ChEBI" id="CHEBI:58189"/>
        <dbReference type="ChEBI" id="CHEBI:58472"/>
        <dbReference type="ChEBI" id="CHEBI:132510"/>
        <dbReference type="EC" id="2.4.1.132"/>
    </reaction>
    <physiologicalReaction direction="left-to-right" evidence="13">
        <dbReference type="Rhea" id="RHEA:29516"/>
    </physiologicalReaction>
</comment>
<evidence type="ECO:0000256" key="8">
    <source>
        <dbReference type="ARBA" id="ARBA00022989"/>
    </source>
</evidence>
<dbReference type="EMBL" id="CP077107">
    <property type="protein sequence ID" value="QXO93518.1"/>
    <property type="molecule type" value="Genomic_DNA"/>
</dbReference>
<reference evidence="17 18" key="1">
    <citation type="submission" date="2021-06" db="EMBL/GenBank/DDBJ databases">
        <title>Complete genome sequence of the secondary alcohol utilizing methanogen Methanospirillum hungatei strain GP1.</title>
        <authorList>
            <person name="Day L.A."/>
            <person name="Costa K.C."/>
        </authorList>
    </citation>
    <scope>NUCLEOTIDE SEQUENCE [LARGE SCALE GENOMIC DNA]</scope>
    <source>
        <strain evidence="17 18">GP1</strain>
    </source>
</reference>
<feature type="domain" description="Glycosyltransferase subfamily 4-like N-terminal" evidence="16">
    <location>
        <begin position="13"/>
        <end position="178"/>
    </location>
</feature>
<dbReference type="PANTHER" id="PTHR45918:SF1">
    <property type="entry name" value="ALPHA-1,3_1,6-MANNOSYLTRANSFERASE ALG2"/>
    <property type="match status" value="1"/>
</dbReference>
<dbReference type="EC" id="2.4.1.132" evidence="4"/>
<dbReference type="GO" id="GO:0102704">
    <property type="term" value="F:GDP-Man:Man(2)GlcNAc(2)-PP-Dol alpha-1,6-mannosyltransferase activity"/>
    <property type="evidence" value="ECO:0007669"/>
    <property type="project" value="UniProtKB-EC"/>
</dbReference>
<dbReference type="Pfam" id="PF13439">
    <property type="entry name" value="Glyco_transf_4"/>
    <property type="match status" value="1"/>
</dbReference>
<evidence type="ECO:0000259" key="16">
    <source>
        <dbReference type="Pfam" id="PF13439"/>
    </source>
</evidence>
<comment type="subcellular location">
    <subcellularLocation>
        <location evidence="1">Endoplasmic reticulum membrane</location>
    </subcellularLocation>
</comment>
<dbReference type="AlphaFoldDB" id="A0A8F5VKL6"/>
<evidence type="ECO:0000259" key="15">
    <source>
        <dbReference type="Pfam" id="PF00534"/>
    </source>
</evidence>
<comment type="pathway">
    <text evidence="2">Protein modification; protein glycosylation.</text>
</comment>
<dbReference type="EC" id="2.4.1.257" evidence="3"/>
<evidence type="ECO:0000313" key="17">
    <source>
        <dbReference type="EMBL" id="QXO93518.1"/>
    </source>
</evidence>
<keyword evidence="9" id="KW-0472">Membrane</keyword>
<accession>A0A8F5VKL6</accession>
<keyword evidence="5 17" id="KW-0808">Transferase</keyword>
<evidence type="ECO:0000256" key="14">
    <source>
        <dbReference type="ARBA" id="ARBA00045104"/>
    </source>
</evidence>
<evidence type="ECO:0000256" key="1">
    <source>
        <dbReference type="ARBA" id="ARBA00004586"/>
    </source>
</evidence>
<gene>
    <name evidence="17" type="ORF">KSK55_08985</name>
</gene>
<comment type="catalytic activity">
    <reaction evidence="14">
        <text>an alpha-D-Man-(1-&gt;3)-beta-D-Man-(1-&gt;4)-beta-D-GlcNAc-(1-&gt;4)-alpha-D-GlcNAc-diphospho-di-trans,poly-cis-dolichol + GDP-alpha-D-mannose = an alpha-D-Man-(1-&gt;3)-[alpha-D-Man-(1-&gt;6)]-beta-D-Man-(1-&gt;4)-beta-D-GlcNAc-(1-&gt;4)-alpha-D-GlcNAc-diphospho-di-trans,poly-cis-dolichol + GDP + H(+)</text>
        <dbReference type="Rhea" id="RHEA:29519"/>
        <dbReference type="Rhea" id="RHEA-COMP:19513"/>
        <dbReference type="Rhea" id="RHEA-COMP:19515"/>
        <dbReference type="ChEBI" id="CHEBI:15378"/>
        <dbReference type="ChEBI" id="CHEBI:57527"/>
        <dbReference type="ChEBI" id="CHEBI:58189"/>
        <dbReference type="ChEBI" id="CHEBI:132510"/>
        <dbReference type="ChEBI" id="CHEBI:132511"/>
        <dbReference type="EC" id="2.4.1.257"/>
    </reaction>
    <physiologicalReaction direction="left-to-right" evidence="14">
        <dbReference type="Rhea" id="RHEA:29520"/>
    </physiologicalReaction>
</comment>
<dbReference type="InterPro" id="IPR028098">
    <property type="entry name" value="Glyco_trans_4-like_N"/>
</dbReference>
<feature type="domain" description="Glycosyl transferase family 1" evidence="15">
    <location>
        <begin position="186"/>
        <end position="330"/>
    </location>
</feature>
<dbReference type="InterPro" id="IPR001296">
    <property type="entry name" value="Glyco_trans_1"/>
</dbReference>
<evidence type="ECO:0000256" key="9">
    <source>
        <dbReference type="ARBA" id="ARBA00023136"/>
    </source>
</evidence>
<proteinExistence type="predicted"/>
<protein>
    <recommendedName>
        <fullName evidence="10">GDP-Man:Man(1)GlcNAc(2)-PP-Dol alpha-1,3-mannosyltransferase</fullName>
        <ecNumber evidence="4">2.4.1.132</ecNumber>
        <ecNumber evidence="3">2.4.1.257</ecNumber>
    </recommendedName>
    <alternativeName>
        <fullName evidence="12">GDP-Man:Man(1)GlcNAc(2)-PP-dolichol mannosyltransferase</fullName>
    </alternativeName>
    <alternativeName>
        <fullName evidence="11">GDP-Man:Man(2)GlcNAc(2)-PP-Dol alpha-1,6-mannosyltransferase</fullName>
    </alternativeName>
</protein>
<evidence type="ECO:0000256" key="4">
    <source>
        <dbReference type="ARBA" id="ARBA00012649"/>
    </source>
</evidence>
<evidence type="ECO:0000256" key="5">
    <source>
        <dbReference type="ARBA" id="ARBA00022679"/>
    </source>
</evidence>
<keyword evidence="6" id="KW-0812">Transmembrane</keyword>
<evidence type="ECO:0000256" key="13">
    <source>
        <dbReference type="ARBA" id="ARBA00045103"/>
    </source>
</evidence>
<keyword evidence="17" id="KW-0328">Glycosyltransferase</keyword>
<evidence type="ECO:0000256" key="3">
    <source>
        <dbReference type="ARBA" id="ARBA00011969"/>
    </source>
</evidence>
<evidence type="ECO:0000256" key="12">
    <source>
        <dbReference type="ARBA" id="ARBA00032874"/>
    </source>
</evidence>
<evidence type="ECO:0000256" key="2">
    <source>
        <dbReference type="ARBA" id="ARBA00004922"/>
    </source>
</evidence>
<dbReference type="OrthoDB" id="132546at2157"/>
<name>A0A8F5VKL6_METHU</name>
<sequence>MKVAIFHDYFSTIGGGERVVMAIANCLHADIYTTDCSMPEWFDPLKKTHSLGEVSEKPFLRQMGAAKLFWQSDLSDKYDMFVFSGNWAHHASRNHNPSLYYCHTPIRALYDLYPVFQNRFPYPIRTAFSSWASVMRVLDRQSIKKIDGIVANSKNVQGRIRQYYFREAPVIYPPVDTSLYSCRECENYWLSVNRLYPEKRIDLQIEAFSHMPDQNLIIVGGTSSGDHAAPYSQYIRRIADTHSNVTILGQIPDFELINLYSHCRGLICTAIDEDFGITPLEAMASGKPVIAVAEGGFVETVTPECGKLIQPDVKSIIEAVEKISRHPETYLEACKMRASEFDIKIFNTAIINAVTKTYETWSHSV</sequence>
<dbReference type="InterPro" id="IPR027054">
    <property type="entry name" value="ALG2"/>
</dbReference>
<evidence type="ECO:0000256" key="7">
    <source>
        <dbReference type="ARBA" id="ARBA00022824"/>
    </source>
</evidence>
<organism evidence="17 18">
    <name type="scientific">Methanospirillum hungatei</name>
    <dbReference type="NCBI Taxonomy" id="2203"/>
    <lineage>
        <taxon>Archaea</taxon>
        <taxon>Methanobacteriati</taxon>
        <taxon>Methanobacteriota</taxon>
        <taxon>Stenosarchaea group</taxon>
        <taxon>Methanomicrobia</taxon>
        <taxon>Methanomicrobiales</taxon>
        <taxon>Methanospirillaceae</taxon>
        <taxon>Methanospirillum</taxon>
    </lineage>
</organism>
<evidence type="ECO:0000256" key="10">
    <source>
        <dbReference type="ARBA" id="ARBA00032047"/>
    </source>
</evidence>
<evidence type="ECO:0000313" key="18">
    <source>
        <dbReference type="Proteomes" id="UP000694228"/>
    </source>
</evidence>
<dbReference type="PANTHER" id="PTHR45918">
    <property type="entry name" value="ALPHA-1,3/1,6-MANNOSYLTRANSFERASE ALG2"/>
    <property type="match status" value="1"/>
</dbReference>
<dbReference type="GO" id="GO:0012505">
    <property type="term" value="C:endomembrane system"/>
    <property type="evidence" value="ECO:0007669"/>
    <property type="project" value="TreeGrafter"/>
</dbReference>
<keyword evidence="7" id="KW-0256">Endoplasmic reticulum</keyword>